<gene>
    <name evidence="1" type="ORF">BOCO_0414</name>
</gene>
<name>A0A261ESR2_9BIFI</name>
<proteinExistence type="predicted"/>
<dbReference type="Proteomes" id="UP000216004">
    <property type="component" value="Unassembled WGS sequence"/>
</dbReference>
<dbReference type="AlphaFoldDB" id="A0A261ESR2"/>
<evidence type="ECO:0000313" key="2">
    <source>
        <dbReference type="Proteomes" id="UP000216004"/>
    </source>
</evidence>
<dbReference type="EMBL" id="MWWS01000004">
    <property type="protein sequence ID" value="OZG49897.1"/>
    <property type="molecule type" value="Genomic_DNA"/>
</dbReference>
<dbReference type="RefSeq" id="WP_094722457.1">
    <property type="nucleotide sequence ID" value="NZ_MWWS01000004.1"/>
</dbReference>
<evidence type="ECO:0000313" key="1">
    <source>
        <dbReference type="EMBL" id="OZG49897.1"/>
    </source>
</evidence>
<comment type="caution">
    <text evidence="1">The sequence shown here is derived from an EMBL/GenBank/DDBJ whole genome shotgun (WGS) entry which is preliminary data.</text>
</comment>
<reference evidence="1 2" key="1">
    <citation type="journal article" date="2017" name="BMC Genomics">
        <title>Comparative genomic and phylogenomic analyses of the Bifidobacteriaceae family.</title>
        <authorList>
            <person name="Lugli G.A."/>
            <person name="Milani C."/>
            <person name="Turroni F."/>
            <person name="Duranti S."/>
            <person name="Mancabelli L."/>
            <person name="Mangifesta M."/>
            <person name="Ferrario C."/>
            <person name="Modesto M."/>
            <person name="Mattarelli P."/>
            <person name="Jiri K."/>
            <person name="van Sinderen D."/>
            <person name="Ventura M."/>
        </authorList>
    </citation>
    <scope>NUCLEOTIDE SEQUENCE [LARGE SCALE GENOMIC DNA]</scope>
    <source>
        <strain evidence="1 2">DSM 22924</strain>
    </source>
</reference>
<organism evidence="1 2">
    <name type="scientific">Bombiscardovia coagulans</name>
    <dbReference type="NCBI Taxonomy" id="686666"/>
    <lineage>
        <taxon>Bacteria</taxon>
        <taxon>Bacillati</taxon>
        <taxon>Actinomycetota</taxon>
        <taxon>Actinomycetes</taxon>
        <taxon>Bifidobacteriales</taxon>
        <taxon>Bifidobacteriaceae</taxon>
        <taxon>Bombiscardovia</taxon>
    </lineage>
</organism>
<accession>A0A261ESR2</accession>
<protein>
    <submittedName>
        <fullName evidence="1">Uncharacterized protein</fullName>
    </submittedName>
</protein>
<sequence length="93" mass="10807">MKITGDTPLKEYFVDQNGEVWQYCRWRTLNERAVKFNETWSDAPTPSLSVINLDQELCIEIYTEQGGISHSLSVTNARRMAQWILEHTSEEEA</sequence>
<keyword evidence="2" id="KW-1185">Reference proteome</keyword>